<dbReference type="EMBL" id="VIVR01000001">
    <property type="protein sequence ID" value="TWE19442.1"/>
    <property type="molecule type" value="Genomic_DNA"/>
</dbReference>
<dbReference type="AlphaFoldDB" id="A0A561EV00"/>
<sequence length="138" mass="14778">MYVRVVSSSLQPSDITARLNAEPDESSAIGSRRRPELPPRGHTSWIRRAVAPEAGARPEDLEPSVLAWGTEFAAALGALAESGAADVSLVIVQRIQDPDGTAEKGIFLGAELIRWLATAGASLDVDQYVLHECEQSQD</sequence>
<feature type="region of interest" description="Disordered" evidence="1">
    <location>
        <begin position="19"/>
        <end position="45"/>
    </location>
</feature>
<dbReference type="OrthoDB" id="4299033at2"/>
<organism evidence="2 3">
    <name type="scientific">Kitasatospora atroaurantiaca</name>
    <dbReference type="NCBI Taxonomy" id="285545"/>
    <lineage>
        <taxon>Bacteria</taxon>
        <taxon>Bacillati</taxon>
        <taxon>Actinomycetota</taxon>
        <taxon>Actinomycetes</taxon>
        <taxon>Kitasatosporales</taxon>
        <taxon>Streptomycetaceae</taxon>
        <taxon>Kitasatospora</taxon>
    </lineage>
</organism>
<comment type="caution">
    <text evidence="2">The sequence shown here is derived from an EMBL/GenBank/DDBJ whole genome shotgun (WGS) entry which is preliminary data.</text>
</comment>
<accession>A0A561EV00</accession>
<keyword evidence="3" id="KW-1185">Reference proteome</keyword>
<evidence type="ECO:0000256" key="1">
    <source>
        <dbReference type="SAM" id="MobiDB-lite"/>
    </source>
</evidence>
<dbReference type="InterPro" id="IPR025459">
    <property type="entry name" value="DUF4279"/>
</dbReference>
<reference evidence="2 3" key="1">
    <citation type="submission" date="2019-06" db="EMBL/GenBank/DDBJ databases">
        <title>Sequencing the genomes of 1000 actinobacteria strains.</title>
        <authorList>
            <person name="Klenk H.-P."/>
        </authorList>
    </citation>
    <scope>NUCLEOTIDE SEQUENCE [LARGE SCALE GENOMIC DNA]</scope>
    <source>
        <strain evidence="2 3">DSM 41649</strain>
    </source>
</reference>
<proteinExistence type="predicted"/>
<protein>
    <submittedName>
        <fullName evidence="2">Uncharacterized protein DUF4279</fullName>
    </submittedName>
</protein>
<evidence type="ECO:0000313" key="3">
    <source>
        <dbReference type="Proteomes" id="UP000318416"/>
    </source>
</evidence>
<dbReference type="Pfam" id="PF14106">
    <property type="entry name" value="DUF4279"/>
    <property type="match status" value="1"/>
</dbReference>
<gene>
    <name evidence="2" type="ORF">FB465_4559</name>
</gene>
<name>A0A561EV00_9ACTN</name>
<evidence type="ECO:0000313" key="2">
    <source>
        <dbReference type="EMBL" id="TWE19442.1"/>
    </source>
</evidence>
<dbReference type="Proteomes" id="UP000318416">
    <property type="component" value="Unassembled WGS sequence"/>
</dbReference>